<dbReference type="STRING" id="595434.RISK_004370"/>
<accession>A0A0J1EDE9</accession>
<evidence type="ECO:0000256" key="1">
    <source>
        <dbReference type="SAM" id="MobiDB-lite"/>
    </source>
</evidence>
<comment type="caution">
    <text evidence="2">The sequence shown here is derived from an EMBL/GenBank/DDBJ whole genome shotgun (WGS) entry which is preliminary data.</text>
</comment>
<feature type="region of interest" description="Disordered" evidence="1">
    <location>
        <begin position="100"/>
        <end position="133"/>
    </location>
</feature>
<gene>
    <name evidence="2" type="ORF">RISK_004370</name>
</gene>
<name>A0A0J1EDE9_RHOIS</name>
<evidence type="ECO:0000313" key="2">
    <source>
        <dbReference type="EMBL" id="KLU03579.1"/>
    </source>
</evidence>
<keyword evidence="2" id="KW-0966">Cell projection</keyword>
<keyword evidence="2" id="KW-0969">Cilium</keyword>
<dbReference type="Proteomes" id="UP000036367">
    <property type="component" value="Unassembled WGS sequence"/>
</dbReference>
<dbReference type="PATRIC" id="fig|595434.4.peg.4147"/>
<protein>
    <submittedName>
        <fullName evidence="2">Flagellar basal-body rod protein FlgB</fullName>
    </submittedName>
</protein>
<evidence type="ECO:0000313" key="3">
    <source>
        <dbReference type="Proteomes" id="UP000036367"/>
    </source>
</evidence>
<organism evidence="2 3">
    <name type="scientific">Rhodopirellula islandica</name>
    <dbReference type="NCBI Taxonomy" id="595434"/>
    <lineage>
        <taxon>Bacteria</taxon>
        <taxon>Pseudomonadati</taxon>
        <taxon>Planctomycetota</taxon>
        <taxon>Planctomycetia</taxon>
        <taxon>Pirellulales</taxon>
        <taxon>Pirellulaceae</taxon>
        <taxon>Rhodopirellula</taxon>
    </lineage>
</organism>
<proteinExistence type="predicted"/>
<feature type="compositionally biased region" description="Polar residues" evidence="1">
    <location>
        <begin position="103"/>
        <end position="125"/>
    </location>
</feature>
<keyword evidence="2" id="KW-0282">Flagellum</keyword>
<keyword evidence="3" id="KW-1185">Reference proteome</keyword>
<sequence length="188" mass="20547">MKMFNPVASTTIGALEQTLAFTERRHELLAGNIANLSTPDYRSRDLDQGQFQTALADSIRDRGKEQSPGPSITQPDLSEGHIPAWVHNPFGTAIRGGTVGMPNPSSDAMSPESFSALSPSRTAESVTRDDQFSGPRAAMEQVVYHDNSDVSLEQQVTEISKNQHLHDLAVTTLRSQFELLRAAITERA</sequence>
<dbReference type="EMBL" id="LECT01000035">
    <property type="protein sequence ID" value="KLU03579.1"/>
    <property type="molecule type" value="Genomic_DNA"/>
</dbReference>
<dbReference type="AlphaFoldDB" id="A0A0J1EDE9"/>
<reference evidence="2" key="1">
    <citation type="submission" date="2015-05" db="EMBL/GenBank/DDBJ databases">
        <title>Permanent draft genome of Rhodopirellula islandicus K833.</title>
        <authorList>
            <person name="Kizina J."/>
            <person name="Richter M."/>
            <person name="Glockner F.O."/>
            <person name="Harder J."/>
        </authorList>
    </citation>
    <scope>NUCLEOTIDE SEQUENCE [LARGE SCALE GENOMIC DNA]</scope>
    <source>
        <strain evidence="2">K833</strain>
    </source>
</reference>
<feature type="region of interest" description="Disordered" evidence="1">
    <location>
        <begin position="59"/>
        <end position="79"/>
    </location>
</feature>